<dbReference type="InterPro" id="IPR007138">
    <property type="entry name" value="ABM_dom"/>
</dbReference>
<dbReference type="InterPro" id="IPR011008">
    <property type="entry name" value="Dimeric_a/b-barrel"/>
</dbReference>
<dbReference type="RefSeq" id="WP_065679201.1">
    <property type="nucleotide sequence ID" value="NZ_AP025461.1"/>
</dbReference>
<evidence type="ECO:0000313" key="3">
    <source>
        <dbReference type="Proteomes" id="UP000092876"/>
    </source>
</evidence>
<feature type="domain" description="ABM" evidence="1">
    <location>
        <begin position="8"/>
        <end position="100"/>
    </location>
</feature>
<keyword evidence="2" id="KW-0560">Oxidoreductase</keyword>
<dbReference type="Gene3D" id="3.30.70.100">
    <property type="match status" value="1"/>
</dbReference>
<dbReference type="PROSITE" id="PS51725">
    <property type="entry name" value="ABM"/>
    <property type="match status" value="1"/>
</dbReference>
<organism evidence="2 3">
    <name type="scientific">Vibrio atlanticus</name>
    <dbReference type="NCBI Taxonomy" id="693153"/>
    <lineage>
        <taxon>Bacteria</taxon>
        <taxon>Pseudomonadati</taxon>
        <taxon>Pseudomonadota</taxon>
        <taxon>Gammaproteobacteria</taxon>
        <taxon>Vibrionales</taxon>
        <taxon>Vibrionaceae</taxon>
        <taxon>Vibrio</taxon>
    </lineage>
</organism>
<gene>
    <name evidence="2" type="ORF">VAT7223_02217</name>
</gene>
<dbReference type="SUPFAM" id="SSF54909">
    <property type="entry name" value="Dimeric alpha+beta barrel"/>
    <property type="match status" value="1"/>
</dbReference>
<accession>A0A1C3ISV3</accession>
<dbReference type="Proteomes" id="UP000092876">
    <property type="component" value="Unassembled WGS sequence"/>
</dbReference>
<sequence>MLQMNETIFVTAELKIKTNVERAAAIEAIEQFCLDMQSEPGCLQAIATYDQSQSDRVILLEQYANREAINQHFVMPHTKAFIERGITELVQAFETQRGPIKAQEQEI</sequence>
<dbReference type="AlphaFoldDB" id="A0A1C3ISV3"/>
<name>A0A1C3ISV3_9VIBR</name>
<protein>
    <submittedName>
        <fullName evidence="2">Antibiotic biosynthesis monooxygenase</fullName>
    </submittedName>
</protein>
<dbReference type="EMBL" id="FLQP01000028">
    <property type="protein sequence ID" value="SBS64489.1"/>
    <property type="molecule type" value="Genomic_DNA"/>
</dbReference>
<evidence type="ECO:0000313" key="2">
    <source>
        <dbReference type="EMBL" id="SBS64489.1"/>
    </source>
</evidence>
<dbReference type="Pfam" id="PF03992">
    <property type="entry name" value="ABM"/>
    <property type="match status" value="1"/>
</dbReference>
<dbReference type="GeneID" id="94234902"/>
<keyword evidence="2" id="KW-0503">Monooxygenase</keyword>
<reference evidence="3" key="1">
    <citation type="submission" date="2016-06" db="EMBL/GenBank/DDBJ databases">
        <authorList>
            <person name="Rodrigo-Torres Lidia"/>
            <person name="Arahal R.David."/>
        </authorList>
    </citation>
    <scope>NUCLEOTIDE SEQUENCE [LARGE SCALE GENOMIC DNA]</scope>
    <source>
        <strain evidence="3">CECT 7223</strain>
    </source>
</reference>
<proteinExistence type="predicted"/>
<dbReference type="GO" id="GO:0004497">
    <property type="term" value="F:monooxygenase activity"/>
    <property type="evidence" value="ECO:0007669"/>
    <property type="project" value="UniProtKB-KW"/>
</dbReference>
<evidence type="ECO:0000259" key="1">
    <source>
        <dbReference type="PROSITE" id="PS51725"/>
    </source>
</evidence>